<name>A0A380WFS3_AMIAI</name>
<dbReference type="RefSeq" id="WP_115730288.1">
    <property type="nucleotide sequence ID" value="NZ_BAAAVY010000010.1"/>
</dbReference>
<dbReference type="Proteomes" id="UP000254701">
    <property type="component" value="Unassembled WGS sequence"/>
</dbReference>
<evidence type="ECO:0000313" key="6">
    <source>
        <dbReference type="Proteomes" id="UP000254701"/>
    </source>
</evidence>
<keyword evidence="2" id="KW-0238">DNA-binding</keyword>
<proteinExistence type="predicted"/>
<evidence type="ECO:0000259" key="4">
    <source>
        <dbReference type="PROSITE" id="PS01124"/>
    </source>
</evidence>
<keyword evidence="1" id="KW-0805">Transcription regulation</keyword>
<gene>
    <name evidence="5" type="primary">rhaS_2</name>
    <name evidence="5" type="ORF">NCTC10684_01049</name>
</gene>
<keyword evidence="3" id="KW-0804">Transcription</keyword>
<protein>
    <submittedName>
        <fullName evidence="5">L-rhamnose operon regulatory protein rhaS</fullName>
    </submittedName>
</protein>
<feature type="domain" description="HTH araC/xylS-type" evidence="4">
    <location>
        <begin position="161"/>
        <end position="259"/>
    </location>
</feature>
<sequence length="263" mass="29540">MRLPPIDLSRENTFGELTYETGGQYGPIMGDYLAFIVIHIGSATIEADDRVTRLEAGQCAFSLTHERYNYIAQEGVLSHVSWCDGRPQNAGWLYQEAGKFVPFIDATPQVQTLMQLGVDLGIGDRDSRSGLREALTNALLNAYIYEAGVLAAEKPMPQTILRARRYLDEHFAGDLTIEHVAEQLRVSPQYLVSAFKKHMGMTPARYLWRCRVDYGAHLLQRTGLSISEIAYKVGYKNPYHFSRQVKLAFDCSPTELGEQARSA</sequence>
<reference evidence="5 6" key="1">
    <citation type="submission" date="2018-06" db="EMBL/GenBank/DDBJ databases">
        <authorList>
            <consortium name="Pathogen Informatics"/>
            <person name="Doyle S."/>
        </authorList>
    </citation>
    <scope>NUCLEOTIDE SEQUENCE [LARGE SCALE GENOMIC DNA]</scope>
    <source>
        <strain evidence="5 6">NCTC10684</strain>
    </source>
</reference>
<dbReference type="EMBL" id="UFSM01000001">
    <property type="protein sequence ID" value="SUU87847.1"/>
    <property type="molecule type" value="Genomic_DNA"/>
</dbReference>
<accession>A0A380WFS3</accession>
<dbReference type="InterPro" id="IPR009057">
    <property type="entry name" value="Homeodomain-like_sf"/>
</dbReference>
<dbReference type="PANTHER" id="PTHR43280">
    <property type="entry name" value="ARAC-FAMILY TRANSCRIPTIONAL REGULATOR"/>
    <property type="match status" value="1"/>
</dbReference>
<organism evidence="5 6">
    <name type="scientific">Aminobacter aminovorans</name>
    <name type="common">Chelatobacter heintzii</name>
    <dbReference type="NCBI Taxonomy" id="83263"/>
    <lineage>
        <taxon>Bacteria</taxon>
        <taxon>Pseudomonadati</taxon>
        <taxon>Pseudomonadota</taxon>
        <taxon>Alphaproteobacteria</taxon>
        <taxon>Hyphomicrobiales</taxon>
        <taxon>Phyllobacteriaceae</taxon>
        <taxon>Aminobacter</taxon>
    </lineage>
</organism>
<dbReference type="AlphaFoldDB" id="A0A380WFS3"/>
<dbReference type="Pfam" id="PF12833">
    <property type="entry name" value="HTH_18"/>
    <property type="match status" value="1"/>
</dbReference>
<dbReference type="SUPFAM" id="SSF46689">
    <property type="entry name" value="Homeodomain-like"/>
    <property type="match status" value="2"/>
</dbReference>
<evidence type="ECO:0000256" key="3">
    <source>
        <dbReference type="ARBA" id="ARBA00023163"/>
    </source>
</evidence>
<dbReference type="GO" id="GO:0003700">
    <property type="term" value="F:DNA-binding transcription factor activity"/>
    <property type="evidence" value="ECO:0007669"/>
    <property type="project" value="InterPro"/>
</dbReference>
<dbReference type="PROSITE" id="PS01124">
    <property type="entry name" value="HTH_ARAC_FAMILY_2"/>
    <property type="match status" value="1"/>
</dbReference>
<dbReference type="SMART" id="SM00342">
    <property type="entry name" value="HTH_ARAC"/>
    <property type="match status" value="1"/>
</dbReference>
<dbReference type="Gene3D" id="1.10.10.60">
    <property type="entry name" value="Homeodomain-like"/>
    <property type="match status" value="2"/>
</dbReference>
<dbReference type="OrthoDB" id="110167at2"/>
<dbReference type="InterPro" id="IPR018062">
    <property type="entry name" value="HTH_AraC-typ_CS"/>
</dbReference>
<evidence type="ECO:0000256" key="2">
    <source>
        <dbReference type="ARBA" id="ARBA00023125"/>
    </source>
</evidence>
<evidence type="ECO:0000313" key="5">
    <source>
        <dbReference type="EMBL" id="SUU87847.1"/>
    </source>
</evidence>
<dbReference type="InterPro" id="IPR018060">
    <property type="entry name" value="HTH_AraC"/>
</dbReference>
<evidence type="ECO:0000256" key="1">
    <source>
        <dbReference type="ARBA" id="ARBA00023015"/>
    </source>
</evidence>
<dbReference type="PROSITE" id="PS00041">
    <property type="entry name" value="HTH_ARAC_FAMILY_1"/>
    <property type="match status" value="1"/>
</dbReference>
<dbReference type="PANTHER" id="PTHR43280:SF28">
    <property type="entry name" value="HTH-TYPE TRANSCRIPTIONAL ACTIVATOR RHAS"/>
    <property type="match status" value="1"/>
</dbReference>
<dbReference type="GO" id="GO:0043565">
    <property type="term" value="F:sequence-specific DNA binding"/>
    <property type="evidence" value="ECO:0007669"/>
    <property type="project" value="InterPro"/>
</dbReference>